<keyword evidence="3" id="KW-1185">Reference proteome</keyword>
<dbReference type="OrthoDB" id="6497342at2759"/>
<protein>
    <submittedName>
        <fullName evidence="2">Uncharacterized protein</fullName>
    </submittedName>
</protein>
<reference evidence="2 3" key="1">
    <citation type="journal article" date="2020" name="Cell">
        <title>Large-Scale Comparative Analyses of Tick Genomes Elucidate Their Genetic Diversity and Vector Capacities.</title>
        <authorList>
            <consortium name="Tick Genome and Microbiome Consortium (TIGMIC)"/>
            <person name="Jia N."/>
            <person name="Wang J."/>
            <person name="Shi W."/>
            <person name="Du L."/>
            <person name="Sun Y."/>
            <person name="Zhan W."/>
            <person name="Jiang J.F."/>
            <person name="Wang Q."/>
            <person name="Zhang B."/>
            <person name="Ji P."/>
            <person name="Bell-Sakyi L."/>
            <person name="Cui X.M."/>
            <person name="Yuan T.T."/>
            <person name="Jiang B.G."/>
            <person name="Yang W.F."/>
            <person name="Lam T.T."/>
            <person name="Chang Q.C."/>
            <person name="Ding S.J."/>
            <person name="Wang X.J."/>
            <person name="Zhu J.G."/>
            <person name="Ruan X.D."/>
            <person name="Zhao L."/>
            <person name="Wei J.T."/>
            <person name="Ye R.Z."/>
            <person name="Que T.C."/>
            <person name="Du C.H."/>
            <person name="Zhou Y.H."/>
            <person name="Cheng J.X."/>
            <person name="Dai P.F."/>
            <person name="Guo W.B."/>
            <person name="Han X.H."/>
            <person name="Huang E.J."/>
            <person name="Li L.F."/>
            <person name="Wei W."/>
            <person name="Gao Y.C."/>
            <person name="Liu J.Z."/>
            <person name="Shao H.Z."/>
            <person name="Wang X."/>
            <person name="Wang C.C."/>
            <person name="Yang T.C."/>
            <person name="Huo Q.B."/>
            <person name="Li W."/>
            <person name="Chen H.Y."/>
            <person name="Chen S.E."/>
            <person name="Zhou L.G."/>
            <person name="Ni X.B."/>
            <person name="Tian J.H."/>
            <person name="Sheng Y."/>
            <person name="Liu T."/>
            <person name="Pan Y.S."/>
            <person name="Xia L.Y."/>
            <person name="Li J."/>
            <person name="Zhao F."/>
            <person name="Cao W.C."/>
        </authorList>
    </citation>
    <scope>NUCLEOTIDE SEQUENCE [LARGE SCALE GENOMIC DNA]</scope>
    <source>
        <strain evidence="2">HaeL-2018</strain>
    </source>
</reference>
<dbReference type="AlphaFoldDB" id="A0A9J6GT74"/>
<comment type="caution">
    <text evidence="2">The sequence shown here is derived from an EMBL/GenBank/DDBJ whole genome shotgun (WGS) entry which is preliminary data.</text>
</comment>
<evidence type="ECO:0000313" key="3">
    <source>
        <dbReference type="Proteomes" id="UP000821853"/>
    </source>
</evidence>
<feature type="compositionally biased region" description="Basic and acidic residues" evidence="1">
    <location>
        <begin position="1"/>
        <end position="18"/>
    </location>
</feature>
<dbReference type="VEuPathDB" id="VectorBase:HLOH_048905"/>
<sequence>MRVRWQQRERSLARRDRLTTPQLKHPSKLQKEPETAKRVCRQIFREFMRMGGDAPIETMLELAPRLMPTVLDVAAKKVEPVTRDLLQKADRLDQEERQLMTTLAFLVTLPRTVRETPKFIQTTTVEDQLLKVDNPVEAVLLAFCLHWVADLCYQPGAKGFYTIVEHLLGLNATKLTGMALSTLSALKEKM</sequence>
<dbReference type="Proteomes" id="UP000821853">
    <property type="component" value="Unassembled WGS sequence"/>
</dbReference>
<evidence type="ECO:0000256" key="1">
    <source>
        <dbReference type="SAM" id="MobiDB-lite"/>
    </source>
</evidence>
<organism evidence="2 3">
    <name type="scientific">Haemaphysalis longicornis</name>
    <name type="common">Bush tick</name>
    <dbReference type="NCBI Taxonomy" id="44386"/>
    <lineage>
        <taxon>Eukaryota</taxon>
        <taxon>Metazoa</taxon>
        <taxon>Ecdysozoa</taxon>
        <taxon>Arthropoda</taxon>
        <taxon>Chelicerata</taxon>
        <taxon>Arachnida</taxon>
        <taxon>Acari</taxon>
        <taxon>Parasitiformes</taxon>
        <taxon>Ixodida</taxon>
        <taxon>Ixodoidea</taxon>
        <taxon>Ixodidae</taxon>
        <taxon>Haemaphysalinae</taxon>
        <taxon>Haemaphysalis</taxon>
    </lineage>
</organism>
<dbReference type="OMA" id="FYTIVEH"/>
<name>A0A9J6GT74_HAELO</name>
<proteinExistence type="predicted"/>
<accession>A0A9J6GT74</accession>
<evidence type="ECO:0000313" key="2">
    <source>
        <dbReference type="EMBL" id="KAH9378041.1"/>
    </source>
</evidence>
<dbReference type="EMBL" id="JABSTR010000008">
    <property type="protein sequence ID" value="KAH9378041.1"/>
    <property type="molecule type" value="Genomic_DNA"/>
</dbReference>
<feature type="region of interest" description="Disordered" evidence="1">
    <location>
        <begin position="1"/>
        <end position="35"/>
    </location>
</feature>
<gene>
    <name evidence="2" type="ORF">HPB48_009843</name>
</gene>